<comment type="caution">
    <text evidence="4">The sequence shown here is derived from an EMBL/GenBank/DDBJ whole genome shotgun (WGS) entry which is preliminary data.</text>
</comment>
<feature type="transmembrane region" description="Helical" evidence="2">
    <location>
        <begin position="118"/>
        <end position="139"/>
    </location>
</feature>
<feature type="domain" description="N-terminal Ras-GEF" evidence="3">
    <location>
        <begin position="1"/>
        <end position="79"/>
    </location>
</feature>
<dbReference type="InterPro" id="IPR000651">
    <property type="entry name" value="Ras-like_Gua-exchang_fac_N"/>
</dbReference>
<dbReference type="PROSITE" id="PS50212">
    <property type="entry name" value="RASGEF_NTER"/>
    <property type="match status" value="1"/>
</dbReference>
<keyword evidence="5" id="KW-1185">Reference proteome</keyword>
<organism evidence="4 5">
    <name type="scientific">Reticulomyxa filosa</name>
    <dbReference type="NCBI Taxonomy" id="46433"/>
    <lineage>
        <taxon>Eukaryota</taxon>
        <taxon>Sar</taxon>
        <taxon>Rhizaria</taxon>
        <taxon>Retaria</taxon>
        <taxon>Foraminifera</taxon>
        <taxon>Monothalamids</taxon>
        <taxon>Reticulomyxidae</taxon>
        <taxon>Reticulomyxa</taxon>
    </lineage>
</organism>
<dbReference type="AlphaFoldDB" id="X6NJS2"/>
<evidence type="ECO:0000256" key="2">
    <source>
        <dbReference type="SAM" id="Phobius"/>
    </source>
</evidence>
<dbReference type="InterPro" id="IPR023578">
    <property type="entry name" value="Ras_GEF_dom_sf"/>
</dbReference>
<keyword evidence="2" id="KW-0472">Membrane</keyword>
<accession>X6NJS2</accession>
<keyword evidence="2" id="KW-0812">Transmembrane</keyword>
<evidence type="ECO:0000313" key="4">
    <source>
        <dbReference type="EMBL" id="ETO26555.1"/>
    </source>
</evidence>
<keyword evidence="2" id="KW-1133">Transmembrane helix</keyword>
<proteinExistence type="predicted"/>
<sequence length="143" mass="16977">MKSDLLRTMIERFQEAGDDWQTKLKIGNMLRQWIRNFYADDFEGESGCLDMLDTFLGEIEEHEDKKVQKLAKTIAQSLEQQEKEYEKLATIRERPKRDLVRQMGVPTKFKFSEADPRTVAEVLCVCVFFFFLRYINLIVKRNV</sequence>
<name>X6NJS2_RETFI</name>
<protein>
    <recommendedName>
        <fullName evidence="3">N-terminal Ras-GEF domain-containing protein</fullName>
    </recommendedName>
</protein>
<keyword evidence="1" id="KW-0344">Guanine-nucleotide releasing factor</keyword>
<dbReference type="Gene3D" id="1.20.870.10">
    <property type="entry name" value="Son of sevenless (SoS) protein Chain: S domain 1"/>
    <property type="match status" value="1"/>
</dbReference>
<evidence type="ECO:0000313" key="5">
    <source>
        <dbReference type="Proteomes" id="UP000023152"/>
    </source>
</evidence>
<dbReference type="SUPFAM" id="SSF48366">
    <property type="entry name" value="Ras GEF"/>
    <property type="match status" value="1"/>
</dbReference>
<dbReference type="EMBL" id="ASPP01007788">
    <property type="protein sequence ID" value="ETO26555.1"/>
    <property type="molecule type" value="Genomic_DNA"/>
</dbReference>
<evidence type="ECO:0000256" key="1">
    <source>
        <dbReference type="PROSITE-ProRule" id="PRU00135"/>
    </source>
</evidence>
<gene>
    <name evidence="4" type="ORF">RFI_10585</name>
</gene>
<dbReference type="GO" id="GO:0005085">
    <property type="term" value="F:guanyl-nucleotide exchange factor activity"/>
    <property type="evidence" value="ECO:0007669"/>
    <property type="project" value="UniProtKB-KW"/>
</dbReference>
<dbReference type="Proteomes" id="UP000023152">
    <property type="component" value="Unassembled WGS sequence"/>
</dbReference>
<reference evidence="4 5" key="1">
    <citation type="journal article" date="2013" name="Curr. Biol.">
        <title>The Genome of the Foraminiferan Reticulomyxa filosa.</title>
        <authorList>
            <person name="Glockner G."/>
            <person name="Hulsmann N."/>
            <person name="Schleicher M."/>
            <person name="Noegel A.A."/>
            <person name="Eichinger L."/>
            <person name="Gallinger C."/>
            <person name="Pawlowski J."/>
            <person name="Sierra R."/>
            <person name="Euteneuer U."/>
            <person name="Pillet L."/>
            <person name="Moustafa A."/>
            <person name="Platzer M."/>
            <person name="Groth M."/>
            <person name="Szafranski K."/>
            <person name="Schliwa M."/>
        </authorList>
    </citation>
    <scope>NUCLEOTIDE SEQUENCE [LARGE SCALE GENOMIC DNA]</scope>
</reference>
<dbReference type="OrthoDB" id="546434at2759"/>
<evidence type="ECO:0000259" key="3">
    <source>
        <dbReference type="PROSITE" id="PS50212"/>
    </source>
</evidence>